<dbReference type="GO" id="GO:0003677">
    <property type="term" value="F:DNA binding"/>
    <property type="evidence" value="ECO:0007669"/>
    <property type="project" value="UniProtKB-KW"/>
</dbReference>
<keyword evidence="3 11" id="KW-0378">Hydrolase</keyword>
<keyword evidence="2 11" id="KW-0547">Nucleotide-binding</keyword>
<dbReference type="InterPro" id="IPR014017">
    <property type="entry name" value="DNA_helicase_UvrD-like_C"/>
</dbReference>
<dbReference type="GO" id="GO:0016887">
    <property type="term" value="F:ATP hydrolysis activity"/>
    <property type="evidence" value="ECO:0007669"/>
    <property type="project" value="RHEA"/>
</dbReference>
<evidence type="ECO:0000256" key="8">
    <source>
        <dbReference type="ARBA" id="ARBA00034617"/>
    </source>
</evidence>
<dbReference type="GO" id="GO:0005524">
    <property type="term" value="F:ATP binding"/>
    <property type="evidence" value="ECO:0007669"/>
    <property type="project" value="UniProtKB-UniRule"/>
</dbReference>
<dbReference type="InterPro" id="IPR013986">
    <property type="entry name" value="DExx_box_DNA_helicase_dom_sf"/>
</dbReference>
<evidence type="ECO:0000256" key="11">
    <source>
        <dbReference type="PROSITE-ProRule" id="PRU00560"/>
    </source>
</evidence>
<dbReference type="Pfam" id="PF00580">
    <property type="entry name" value="UvrD-helicase"/>
    <property type="match status" value="1"/>
</dbReference>
<evidence type="ECO:0000313" key="15">
    <source>
        <dbReference type="Proteomes" id="UP000192368"/>
    </source>
</evidence>
<evidence type="ECO:0000256" key="10">
    <source>
        <dbReference type="ARBA" id="ARBA00048988"/>
    </source>
</evidence>
<evidence type="ECO:0000256" key="4">
    <source>
        <dbReference type="ARBA" id="ARBA00022806"/>
    </source>
</evidence>
<sequence>MKLSSEQKKAIEHKTGPALTLAVPGSGKTTMLLHRILKLIDSGVNPSEILTITFSKASQMDMKNRFEKMDTPFSIKPHFSTIHAHAYKIIRDYYRLKGRDMLLIDDGSSGKYDILRKLYFQINHKTVGEETLEQIISKISYFKNSLEIPTDKTAKIINFTKIYNAYEKYKDENNLIDFDDMVVKALDVLKTEPNLRNKYKNMYKYVQLDEGQDTSISQFELLKYLTAPNHNLFIVADDDQSIYAFRGANPNYLLNIKNVYKDVKLYYLQYNFRSSKNIVSTSNLFIKNNKNRFEKNIVTVNDYFSPVNIIKVEDNKEQYKFIKKTMLKSPDKSYAVIYRNNLSSLGLVEYFERSEIDFNVKGNRLKFFNHFVVRDVLNIINFSYNMDDIDLFSEIYYKIKGYISKKHILFLKKSYSKNILRALINYPDLPTYYRDNIFSLMNDFKKLKSLKIHEQIEYVLYSMGYDNYLNDFANKFGFSYNSLAEFIHYLKFIAEGSEDLESLIGRLKHLETLLSKPTVKNSNLTLSTIHSVKGLEFDCVFVVDIVDGVIPSNQSTNELDSEEERRLFYVAMTRAKESLYLLTPKTHNSQAVLSSPFINEISKY</sequence>
<dbReference type="PANTHER" id="PTHR11070">
    <property type="entry name" value="UVRD / RECB / PCRA DNA HELICASE FAMILY MEMBER"/>
    <property type="match status" value="1"/>
</dbReference>
<evidence type="ECO:0000256" key="1">
    <source>
        <dbReference type="ARBA" id="ARBA00009922"/>
    </source>
</evidence>
<evidence type="ECO:0000256" key="2">
    <source>
        <dbReference type="ARBA" id="ARBA00022741"/>
    </source>
</evidence>
<dbReference type="Proteomes" id="UP000192368">
    <property type="component" value="Unassembled WGS sequence"/>
</dbReference>
<feature type="domain" description="UvrD-like helicase ATP-binding" evidence="12">
    <location>
        <begin position="1"/>
        <end position="275"/>
    </location>
</feature>
<feature type="domain" description="UvrD-like helicase C-terminal" evidence="13">
    <location>
        <begin position="276"/>
        <end position="534"/>
    </location>
</feature>
<keyword evidence="5 11" id="KW-0067">ATP-binding</keyword>
<dbReference type="Pfam" id="PF13361">
    <property type="entry name" value="UvrD_C"/>
    <property type="match status" value="1"/>
</dbReference>
<dbReference type="STRING" id="573058.SAMN00017477_0926"/>
<dbReference type="EC" id="5.6.2.4" evidence="9"/>
<evidence type="ECO:0000256" key="6">
    <source>
        <dbReference type="ARBA" id="ARBA00023125"/>
    </source>
</evidence>
<dbReference type="GO" id="GO:0043138">
    <property type="term" value="F:3'-5' DNA helicase activity"/>
    <property type="evidence" value="ECO:0007669"/>
    <property type="project" value="UniProtKB-EC"/>
</dbReference>
<dbReference type="Gene3D" id="1.10.486.10">
    <property type="entry name" value="PCRA, domain 4"/>
    <property type="match status" value="1"/>
</dbReference>
<comment type="catalytic activity">
    <reaction evidence="10">
        <text>ATP + H2O = ADP + phosphate + H(+)</text>
        <dbReference type="Rhea" id="RHEA:13065"/>
        <dbReference type="ChEBI" id="CHEBI:15377"/>
        <dbReference type="ChEBI" id="CHEBI:15378"/>
        <dbReference type="ChEBI" id="CHEBI:30616"/>
        <dbReference type="ChEBI" id="CHEBI:43474"/>
        <dbReference type="ChEBI" id="CHEBI:456216"/>
        <dbReference type="EC" id="5.6.2.4"/>
    </reaction>
</comment>
<dbReference type="InterPro" id="IPR000212">
    <property type="entry name" value="DNA_helicase_UvrD/REP"/>
</dbReference>
<accession>A0A1W1UZT8</accession>
<evidence type="ECO:0000256" key="9">
    <source>
        <dbReference type="ARBA" id="ARBA00034808"/>
    </source>
</evidence>
<dbReference type="PROSITE" id="PS51198">
    <property type="entry name" value="UVRD_HELICASE_ATP_BIND"/>
    <property type="match status" value="1"/>
</dbReference>
<organism evidence="14 15">
    <name type="scientific">Peptoniphilus asaccharolyticus DSM 20463</name>
    <dbReference type="NCBI Taxonomy" id="573058"/>
    <lineage>
        <taxon>Bacteria</taxon>
        <taxon>Bacillati</taxon>
        <taxon>Bacillota</taxon>
        <taxon>Tissierellia</taxon>
        <taxon>Tissierellales</taxon>
        <taxon>Peptoniphilaceae</taxon>
        <taxon>Peptoniphilus</taxon>
    </lineage>
</organism>
<dbReference type="PROSITE" id="PS51217">
    <property type="entry name" value="UVRD_HELICASE_CTER"/>
    <property type="match status" value="1"/>
</dbReference>
<protein>
    <recommendedName>
        <fullName evidence="9">DNA 3'-5' helicase</fullName>
        <ecNumber evidence="9">5.6.2.4</ecNumber>
    </recommendedName>
</protein>
<evidence type="ECO:0000313" key="14">
    <source>
        <dbReference type="EMBL" id="SMB86617.1"/>
    </source>
</evidence>
<dbReference type="Gene3D" id="1.10.10.160">
    <property type="match status" value="1"/>
</dbReference>
<dbReference type="CDD" id="cd17932">
    <property type="entry name" value="DEXQc_UvrD"/>
    <property type="match status" value="1"/>
</dbReference>
<reference evidence="15" key="1">
    <citation type="submission" date="2017-04" db="EMBL/GenBank/DDBJ databases">
        <authorList>
            <person name="Varghese N."/>
            <person name="Submissions S."/>
        </authorList>
    </citation>
    <scope>NUCLEOTIDE SEQUENCE [LARGE SCALE GENOMIC DNA]</scope>
    <source>
        <strain evidence="15">DSM 20463</strain>
    </source>
</reference>
<dbReference type="GO" id="GO:0005829">
    <property type="term" value="C:cytosol"/>
    <property type="evidence" value="ECO:0007669"/>
    <property type="project" value="TreeGrafter"/>
</dbReference>
<dbReference type="InterPro" id="IPR014016">
    <property type="entry name" value="UvrD-like_ATP-bd"/>
</dbReference>
<dbReference type="PANTHER" id="PTHR11070:SF2">
    <property type="entry name" value="ATP-DEPENDENT DNA HELICASE SRS2"/>
    <property type="match status" value="1"/>
</dbReference>
<evidence type="ECO:0000259" key="12">
    <source>
        <dbReference type="PROSITE" id="PS51198"/>
    </source>
</evidence>
<evidence type="ECO:0000259" key="13">
    <source>
        <dbReference type="PROSITE" id="PS51217"/>
    </source>
</evidence>
<dbReference type="Gene3D" id="3.40.50.300">
    <property type="entry name" value="P-loop containing nucleotide triphosphate hydrolases"/>
    <property type="match status" value="2"/>
</dbReference>
<proteinExistence type="inferred from homology"/>
<dbReference type="GO" id="GO:0033202">
    <property type="term" value="C:DNA helicase complex"/>
    <property type="evidence" value="ECO:0007669"/>
    <property type="project" value="TreeGrafter"/>
</dbReference>
<dbReference type="InterPro" id="IPR027417">
    <property type="entry name" value="P-loop_NTPase"/>
</dbReference>
<name>A0A1W1UZT8_PEPAS</name>
<dbReference type="RefSeq" id="WP_084230560.1">
    <property type="nucleotide sequence ID" value="NZ_FWWR01000009.1"/>
</dbReference>
<evidence type="ECO:0000256" key="5">
    <source>
        <dbReference type="ARBA" id="ARBA00022840"/>
    </source>
</evidence>
<evidence type="ECO:0000256" key="3">
    <source>
        <dbReference type="ARBA" id="ARBA00022801"/>
    </source>
</evidence>
<keyword evidence="7" id="KW-0413">Isomerase</keyword>
<keyword evidence="4 11" id="KW-0347">Helicase</keyword>
<dbReference type="EMBL" id="FWWR01000009">
    <property type="protein sequence ID" value="SMB86617.1"/>
    <property type="molecule type" value="Genomic_DNA"/>
</dbReference>
<dbReference type="OrthoDB" id="9810135at2"/>
<dbReference type="AlphaFoldDB" id="A0A1W1UZT8"/>
<dbReference type="GO" id="GO:0000725">
    <property type="term" value="P:recombinational repair"/>
    <property type="evidence" value="ECO:0007669"/>
    <property type="project" value="TreeGrafter"/>
</dbReference>
<evidence type="ECO:0000256" key="7">
    <source>
        <dbReference type="ARBA" id="ARBA00023235"/>
    </source>
</evidence>
<gene>
    <name evidence="14" type="ORF">SAMN00017477_0926</name>
</gene>
<feature type="binding site" evidence="11">
    <location>
        <begin position="22"/>
        <end position="29"/>
    </location>
    <ligand>
        <name>ATP</name>
        <dbReference type="ChEBI" id="CHEBI:30616"/>
    </ligand>
</feature>
<comment type="similarity">
    <text evidence="1">Belongs to the helicase family. UvrD subfamily.</text>
</comment>
<dbReference type="SUPFAM" id="SSF52540">
    <property type="entry name" value="P-loop containing nucleoside triphosphate hydrolases"/>
    <property type="match status" value="1"/>
</dbReference>
<keyword evidence="6" id="KW-0238">DNA-binding</keyword>
<comment type="catalytic activity">
    <reaction evidence="8">
        <text>Couples ATP hydrolysis with the unwinding of duplex DNA by translocating in the 3'-5' direction.</text>
        <dbReference type="EC" id="5.6.2.4"/>
    </reaction>
</comment>
<keyword evidence="15" id="KW-1185">Reference proteome</keyword>